<comment type="caution">
    <text evidence="2">The sequence shown here is derived from an EMBL/GenBank/DDBJ whole genome shotgun (WGS) entry which is preliminary data.</text>
</comment>
<dbReference type="PATRIC" id="fig|1121338.3.peg.948"/>
<dbReference type="Gene3D" id="1.20.120.680">
    <property type="entry name" value="Formiminotetrahydrofolate cyclodeaminase monomer, up-and-down helical bundle"/>
    <property type="match status" value="1"/>
</dbReference>
<dbReference type="SUPFAM" id="SSF101262">
    <property type="entry name" value="Methenyltetrahydrofolate cyclohydrolase-like"/>
    <property type="match status" value="1"/>
</dbReference>
<evidence type="ECO:0000259" key="1">
    <source>
        <dbReference type="Pfam" id="PF04961"/>
    </source>
</evidence>
<dbReference type="RefSeq" id="WP_066823237.1">
    <property type="nucleotide sequence ID" value="NZ_LTBA01000006.1"/>
</dbReference>
<dbReference type="OrthoDB" id="7959174at2"/>
<accession>A0A151B5R3</accession>
<name>A0A151B5R3_9CLOT</name>
<dbReference type="InterPro" id="IPR007044">
    <property type="entry name" value="Cyclodeamin/CycHdrlase"/>
</dbReference>
<reference evidence="2 3" key="1">
    <citation type="submission" date="2016-02" db="EMBL/GenBank/DDBJ databases">
        <title>Genome sequence of Clostridium tepidiprofundi DSM 19306.</title>
        <authorList>
            <person name="Poehlein A."/>
            <person name="Daniel R."/>
        </authorList>
    </citation>
    <scope>NUCLEOTIDE SEQUENCE [LARGE SCALE GENOMIC DNA]</scope>
    <source>
        <strain evidence="2 3">DSM 19306</strain>
    </source>
</reference>
<organism evidence="2 3">
    <name type="scientific">Clostridium tepidiprofundi DSM 19306</name>
    <dbReference type="NCBI Taxonomy" id="1121338"/>
    <lineage>
        <taxon>Bacteria</taxon>
        <taxon>Bacillati</taxon>
        <taxon>Bacillota</taxon>
        <taxon>Clostridia</taxon>
        <taxon>Eubacteriales</taxon>
        <taxon>Clostridiaceae</taxon>
        <taxon>Clostridium</taxon>
    </lineage>
</organism>
<dbReference type="InterPro" id="IPR036178">
    <property type="entry name" value="Formintransfe-cycloase-like_sf"/>
</dbReference>
<dbReference type="Proteomes" id="UP000075531">
    <property type="component" value="Unassembled WGS sequence"/>
</dbReference>
<evidence type="ECO:0000313" key="3">
    <source>
        <dbReference type="Proteomes" id="UP000075531"/>
    </source>
</evidence>
<protein>
    <submittedName>
        <fullName evidence="2">Methenyltetrahydrofolate cyclohydrolase</fullName>
        <ecNumber evidence="2">3.5.4.9</ecNumber>
    </submittedName>
</protein>
<evidence type="ECO:0000313" key="2">
    <source>
        <dbReference type="EMBL" id="KYH35102.1"/>
    </source>
</evidence>
<dbReference type="Pfam" id="PF04961">
    <property type="entry name" value="FTCD_C"/>
    <property type="match status" value="1"/>
</dbReference>
<feature type="domain" description="Cyclodeaminase/cyclohydrolase" evidence="1">
    <location>
        <begin position="6"/>
        <end position="190"/>
    </location>
</feature>
<dbReference type="STRING" id="1121338.CLTEP_09220"/>
<dbReference type="AlphaFoldDB" id="A0A151B5R3"/>
<dbReference type="EMBL" id="LTBA01000006">
    <property type="protein sequence ID" value="KYH35102.1"/>
    <property type="molecule type" value="Genomic_DNA"/>
</dbReference>
<dbReference type="EC" id="3.5.4.9" evidence="2"/>
<sequence length="211" mass="23388">MLDKKTVREFTDELASKAPAPGGGSVAALSASIASALSSMVFNLTIGKKKYDTYSEEDKNNVIASQKSSEIAKDDFLELMNRDTEVFLKVMEAFKLPKSTDEEKKIRSLKIQESYKAALEVPFEVAEKAFGMYKHIYTAVKLGNKNAISDAGVAALMLQAAIEGAVLNVNINLTSIKDEEYKMSIKNKCKNYITEGRRMRDEILTLVNELI</sequence>
<keyword evidence="3" id="KW-1185">Reference proteome</keyword>
<proteinExistence type="predicted"/>
<keyword evidence="2" id="KW-0378">Hydrolase</keyword>
<dbReference type="GO" id="GO:0004477">
    <property type="term" value="F:methenyltetrahydrofolate cyclohydrolase activity"/>
    <property type="evidence" value="ECO:0007669"/>
    <property type="project" value="UniProtKB-EC"/>
</dbReference>
<gene>
    <name evidence="2" type="primary">fchA</name>
    <name evidence="2" type="ORF">CLTEP_09220</name>
</gene>